<feature type="repeat" description="ANK" evidence="7">
    <location>
        <begin position="779"/>
        <end position="811"/>
    </location>
</feature>
<keyword evidence="9" id="KW-1185">Reference proteome</keyword>
<evidence type="ECO:0000256" key="3">
    <source>
        <dbReference type="ARBA" id="ARBA00022786"/>
    </source>
</evidence>
<evidence type="ECO:0000256" key="1">
    <source>
        <dbReference type="ARBA" id="ARBA00004906"/>
    </source>
</evidence>
<reference evidence="8 9" key="1">
    <citation type="journal article" date="2017" name="Nat. Ecol. Evol.">
        <title>Scallop genome provides insights into evolution of bilaterian karyotype and development.</title>
        <authorList>
            <person name="Wang S."/>
            <person name="Zhang J."/>
            <person name="Jiao W."/>
            <person name="Li J."/>
            <person name="Xun X."/>
            <person name="Sun Y."/>
            <person name="Guo X."/>
            <person name="Huan P."/>
            <person name="Dong B."/>
            <person name="Zhang L."/>
            <person name="Hu X."/>
            <person name="Sun X."/>
            <person name="Wang J."/>
            <person name="Zhao C."/>
            <person name="Wang Y."/>
            <person name="Wang D."/>
            <person name="Huang X."/>
            <person name="Wang R."/>
            <person name="Lv J."/>
            <person name="Li Y."/>
            <person name="Zhang Z."/>
            <person name="Liu B."/>
            <person name="Lu W."/>
            <person name="Hui Y."/>
            <person name="Liang J."/>
            <person name="Zhou Z."/>
            <person name="Hou R."/>
            <person name="Li X."/>
            <person name="Liu Y."/>
            <person name="Li H."/>
            <person name="Ning X."/>
            <person name="Lin Y."/>
            <person name="Zhao L."/>
            <person name="Xing Q."/>
            <person name="Dou J."/>
            <person name="Li Y."/>
            <person name="Mao J."/>
            <person name="Guo H."/>
            <person name="Dou H."/>
            <person name="Li T."/>
            <person name="Mu C."/>
            <person name="Jiang W."/>
            <person name="Fu Q."/>
            <person name="Fu X."/>
            <person name="Miao Y."/>
            <person name="Liu J."/>
            <person name="Yu Q."/>
            <person name="Li R."/>
            <person name="Liao H."/>
            <person name="Li X."/>
            <person name="Kong Y."/>
            <person name="Jiang Z."/>
            <person name="Chourrout D."/>
            <person name="Li R."/>
            <person name="Bao Z."/>
        </authorList>
    </citation>
    <scope>NUCLEOTIDE SEQUENCE [LARGE SCALE GENOMIC DNA]</scope>
    <source>
        <strain evidence="8 9">PY_sf001</strain>
    </source>
</reference>
<accession>A0A210Q662</accession>
<sequence>MNATTNSDRNPSLMIAVANRNFSQVQHLIETWPEQLHMKDQKGANALLHCCASGSIEIFKYLVQNGLETATKSNQGETCLMIAAGKNNFSMVQHLVETYPGQLDEKDQQGLNAVLHCCDSGSIEIFKYLVQNGMDTATKSNLGRTCLMNAAYNNNFSMVQHLVETYPSQLDEKNQKGANALLHCCASGSIEIFQYLVQNGLDTATKSNQGITCLMNAAGNNNFRMVQHLVETYPSQLDEKDQQGLNALLHCCDSGSIEIFKYLVQNGMDTATKSNQGETCLMIAAGKNNFSMVQHLVETYPGQLDEKNQKGANALLYCCANGSIEIFQYLVQNGLDTATKSNQGVTCLMIAAGKNNFSMVQHLVETYPSQLDEKNQKGANALIYCCAYGSIEIFKYLVQNGLDTATKSNQGITCLMDAAYKNNFSMVQHLVETYPGQLDEKDQQGLNALLHCCASGSIEIFKYLVQNGLDTATKSNQGVTCLMNAAGKKNFSMVQHLVETYPSQLDEKSQNGLNALLHCCAYGSIEIFKYLVQNGMDTATKSNQGVTCLMIAAGKNNFSMVQHLVETYPGQLDEKNQKGENALLYCCVNGSIEIFQYLVQNGLDTATKSNQGETCLMDAAYKNNFSMVQHLVETYPSQLDEKDQQGLNALLHCCASGSIEIFKYLVQNGLDTATKSNQGVTCLMNAAGKKNFSMVQHLVETYPSQLDEKSQNGLNALLHCCAYGSIEIFKYLVQNGMDTATKSNQGVTCLMIAAGKNNFSMVQHLVETYPGQLDEKNQKGANALLYCCVNGSIEIFQYLVQNGLDTATKSNQGETCLMDAAYKNNFSMVQHLVETYPSQLDEKDQQGLNALLHCCASGSIEIFKYLVQNGLDTATKSNQGVTCLMNAAGKKNFSMVQHLVETYPGQLDEKNQQGLNALLHCCASGSIEIFKYLVQNGLDTATKSNQGVTCLMNAAGKKNFSMVQHLVETYPSQLDEKSQNGLNALLHCCAYGSIEIFKYLVQNGMDTATKSNQGVTCLMIAAGNNNFSMVQHLVETYPGQLDEKDQQGLNALLHCCASGSIEIFKYLVQNGMDTATKSNQGVTCLMIAAGKNNFSMVQHLVETYPGQLDEKNQKGENALLYCCVNGSIEIFQYLVQNGLDTATKSNQGETCLMDAAGHNNFSMVQHLVETYPSQLDEKDLKGSNALLHCCANGSIEIFQYLVQNGLDTATKLNQGITCLMIAACNNNFSMVQHLVETYPGQLDEKDQQGLNALLHCCAYGSIEIFKYLGQNGMDTATKSNQGVTCLMIAAGKNNFSMVQHLVETYPSQLDEKYQKVWDALLFCCASGSIEIFKYLVQNGIDTATTTHQEVTCLIVAVISKNLDVIKYIATNYEEQLLKFSQTLFSCCCEYMNIEIFRIIVTESMLKNDFLNYAKMIFNNNDALSMYFIEKYPTQLSAMKRWTRYQVYASAEV</sequence>
<dbReference type="PANTHER" id="PTHR24173">
    <property type="entry name" value="ANKYRIN REPEAT CONTAINING"/>
    <property type="match status" value="1"/>
</dbReference>
<organism evidence="8 9">
    <name type="scientific">Mizuhopecten yessoensis</name>
    <name type="common">Japanese scallop</name>
    <name type="synonym">Patinopecten yessoensis</name>
    <dbReference type="NCBI Taxonomy" id="6573"/>
    <lineage>
        <taxon>Eukaryota</taxon>
        <taxon>Metazoa</taxon>
        <taxon>Spiralia</taxon>
        <taxon>Lophotrochozoa</taxon>
        <taxon>Mollusca</taxon>
        <taxon>Bivalvia</taxon>
        <taxon>Autobranchia</taxon>
        <taxon>Pteriomorphia</taxon>
        <taxon>Pectinida</taxon>
        <taxon>Pectinoidea</taxon>
        <taxon>Pectinidae</taxon>
        <taxon>Mizuhopecten</taxon>
    </lineage>
</organism>
<feature type="repeat" description="ANK" evidence="7">
    <location>
        <begin position="377"/>
        <end position="409"/>
    </location>
</feature>
<dbReference type="OrthoDB" id="6109408at2759"/>
<evidence type="ECO:0000256" key="6">
    <source>
        <dbReference type="ARBA" id="ARBA00072197"/>
    </source>
</evidence>
<dbReference type="Gene3D" id="1.25.40.20">
    <property type="entry name" value="Ankyrin repeat-containing domain"/>
    <property type="match status" value="9"/>
</dbReference>
<dbReference type="SUPFAM" id="SSF48403">
    <property type="entry name" value="Ankyrin repeat"/>
    <property type="match status" value="4"/>
</dbReference>
<dbReference type="EMBL" id="NEDP02004870">
    <property type="protein sequence ID" value="OWF44169.1"/>
    <property type="molecule type" value="Genomic_DNA"/>
</dbReference>
<comment type="similarity">
    <text evidence="5">Belongs to the fem-1 family.</text>
</comment>
<keyword evidence="4 7" id="KW-0040">ANK repeat</keyword>
<dbReference type="Pfam" id="PF12796">
    <property type="entry name" value="Ank_2"/>
    <property type="match status" value="10"/>
</dbReference>
<dbReference type="Proteomes" id="UP000242188">
    <property type="component" value="Unassembled WGS sequence"/>
</dbReference>
<evidence type="ECO:0000256" key="4">
    <source>
        <dbReference type="ARBA" id="ARBA00023043"/>
    </source>
</evidence>
<evidence type="ECO:0000313" key="9">
    <source>
        <dbReference type="Proteomes" id="UP000242188"/>
    </source>
</evidence>
<evidence type="ECO:0000313" key="8">
    <source>
        <dbReference type="EMBL" id="OWF44169.1"/>
    </source>
</evidence>
<dbReference type="InterPro" id="IPR002110">
    <property type="entry name" value="Ankyrin_rpt"/>
</dbReference>
<feature type="repeat" description="ANK" evidence="7">
    <location>
        <begin position="1114"/>
        <end position="1146"/>
    </location>
</feature>
<dbReference type="PANTHER" id="PTHR24173:SF78">
    <property type="entry name" value="PROTEIN FEM-1 HOMOLOG B"/>
    <property type="match status" value="1"/>
</dbReference>
<evidence type="ECO:0000256" key="7">
    <source>
        <dbReference type="PROSITE-ProRule" id="PRU00023"/>
    </source>
</evidence>
<proteinExistence type="inferred from homology"/>
<gene>
    <name evidence="8" type="ORF">KP79_PYT26389</name>
</gene>
<keyword evidence="2" id="KW-0677">Repeat</keyword>
<protein>
    <recommendedName>
        <fullName evidence="6">Protein fem-1 homolog B</fullName>
    </recommendedName>
</protein>
<dbReference type="PROSITE" id="PS50088">
    <property type="entry name" value="ANK_REPEAT"/>
    <property type="match status" value="5"/>
</dbReference>
<comment type="pathway">
    <text evidence="1">Protein modification; protein ubiquitination.</text>
</comment>
<evidence type="ECO:0000256" key="2">
    <source>
        <dbReference type="ARBA" id="ARBA00022737"/>
    </source>
</evidence>
<feature type="repeat" description="ANK" evidence="7">
    <location>
        <begin position="578"/>
        <end position="610"/>
    </location>
</feature>
<name>A0A210Q662_MIZYE</name>
<dbReference type="STRING" id="6573.A0A210Q662"/>
<evidence type="ECO:0000256" key="5">
    <source>
        <dbReference type="ARBA" id="ARBA00038500"/>
    </source>
</evidence>
<feature type="repeat" description="ANK" evidence="7">
    <location>
        <begin position="310"/>
        <end position="342"/>
    </location>
</feature>
<dbReference type="Pfam" id="PF13637">
    <property type="entry name" value="Ank_4"/>
    <property type="match status" value="2"/>
</dbReference>
<dbReference type="InterPro" id="IPR036770">
    <property type="entry name" value="Ankyrin_rpt-contain_sf"/>
</dbReference>
<dbReference type="SMART" id="SM00248">
    <property type="entry name" value="ANK"/>
    <property type="match status" value="41"/>
</dbReference>
<keyword evidence="3" id="KW-0833">Ubl conjugation pathway</keyword>
<comment type="caution">
    <text evidence="8">The sequence shown here is derived from an EMBL/GenBank/DDBJ whole genome shotgun (WGS) entry which is preliminary data.</text>
</comment>